<proteinExistence type="predicted"/>
<feature type="transmembrane region" description="Helical" evidence="6">
    <location>
        <begin position="21"/>
        <end position="44"/>
    </location>
</feature>
<keyword evidence="5 6" id="KW-0472">Membrane</keyword>
<dbReference type="RefSeq" id="WP_166933481.1">
    <property type="nucleotide sequence ID" value="NZ_BAAADD010000003.1"/>
</dbReference>
<dbReference type="PANTHER" id="PTHR33529:SF2">
    <property type="entry name" value="LIPOPOLYSACCHARIDE EXPORT SYSTEM PERMEASE PROTEIN LPTG"/>
    <property type="match status" value="1"/>
</dbReference>
<evidence type="ECO:0000256" key="1">
    <source>
        <dbReference type="ARBA" id="ARBA00004651"/>
    </source>
</evidence>
<keyword evidence="8" id="KW-1185">Reference proteome</keyword>
<protein>
    <recommendedName>
        <fullName evidence="9">Permease YjgP/YjgQ family protein</fullName>
    </recommendedName>
</protein>
<evidence type="ECO:0000256" key="2">
    <source>
        <dbReference type="ARBA" id="ARBA00022475"/>
    </source>
</evidence>
<dbReference type="Proteomes" id="UP001499951">
    <property type="component" value="Unassembled WGS sequence"/>
</dbReference>
<feature type="transmembrane region" description="Helical" evidence="6">
    <location>
        <begin position="337"/>
        <end position="358"/>
    </location>
</feature>
<accession>A0ABN1EFJ7</accession>
<gene>
    <name evidence="7" type="ORF">GCM10008942_12390</name>
</gene>
<dbReference type="EMBL" id="BAAADD010000003">
    <property type="protein sequence ID" value="GAA0565572.1"/>
    <property type="molecule type" value="Genomic_DNA"/>
</dbReference>
<keyword evidence="2" id="KW-1003">Cell membrane</keyword>
<feature type="transmembrane region" description="Helical" evidence="6">
    <location>
        <begin position="78"/>
        <end position="96"/>
    </location>
</feature>
<evidence type="ECO:0000256" key="3">
    <source>
        <dbReference type="ARBA" id="ARBA00022692"/>
    </source>
</evidence>
<evidence type="ECO:0008006" key="9">
    <source>
        <dbReference type="Google" id="ProtNLM"/>
    </source>
</evidence>
<dbReference type="PANTHER" id="PTHR33529">
    <property type="entry name" value="SLR0882 PROTEIN-RELATED"/>
    <property type="match status" value="1"/>
</dbReference>
<evidence type="ECO:0000256" key="6">
    <source>
        <dbReference type="SAM" id="Phobius"/>
    </source>
</evidence>
<evidence type="ECO:0000313" key="7">
    <source>
        <dbReference type="EMBL" id="GAA0565572.1"/>
    </source>
</evidence>
<comment type="subcellular location">
    <subcellularLocation>
        <location evidence="1">Cell membrane</location>
        <topology evidence="1">Multi-pass membrane protein</topology>
    </subcellularLocation>
</comment>
<comment type="caution">
    <text evidence="7">The sequence shown here is derived from an EMBL/GenBank/DDBJ whole genome shotgun (WGS) entry which is preliminary data.</text>
</comment>
<keyword evidence="4 6" id="KW-1133">Transmembrane helix</keyword>
<feature type="transmembrane region" description="Helical" evidence="6">
    <location>
        <begin position="117"/>
        <end position="135"/>
    </location>
</feature>
<keyword evidence="3 6" id="KW-0812">Transmembrane</keyword>
<sequence>MSEAATRPRIVFAPFGRHTAYLLAGYLRHVLIVTSVLLAIALTIDLWPQFQDVAAKGSGDFGAVWSVVRFSALRTPGLIAPLLPFATFIGVLWTEVAHTQAGERMLVWNSGRSPLQCLSPVLLAGLILGGADFVMDGYMGPASMGIQMVERLGRDGARLDRAKLSDPAWMTAGGGILRAQIQYGPPPVLRNVMFFARDAGGRLTEVDVAPMAVWEEGTDRWTMQNGQYWKAGSKEGVSRTVFAGRATHQSMTPFAEKSVTLAIDPLWFTWHNLQPQYIPVPVLAKLAASERVPDAHGQYETRLHVVLSEAVLPGLMALLASALSMLFMAYRTPAPALVGIMFCGYIAHFGTKACLIMGQNGYMDPVIAGWLVPACLLVVIATVFALIEAQRKGKIAPSAG</sequence>
<dbReference type="InterPro" id="IPR005495">
    <property type="entry name" value="LptG/LptF_permease"/>
</dbReference>
<evidence type="ECO:0000256" key="4">
    <source>
        <dbReference type="ARBA" id="ARBA00022989"/>
    </source>
</evidence>
<organism evidence="7 8">
    <name type="scientific">Rhizomicrobium electricum</name>
    <dbReference type="NCBI Taxonomy" id="480070"/>
    <lineage>
        <taxon>Bacteria</taxon>
        <taxon>Pseudomonadati</taxon>
        <taxon>Pseudomonadota</taxon>
        <taxon>Alphaproteobacteria</taxon>
        <taxon>Micropepsales</taxon>
        <taxon>Micropepsaceae</taxon>
        <taxon>Rhizomicrobium</taxon>
    </lineage>
</organism>
<name>A0ABN1EFJ7_9PROT</name>
<reference evidence="7 8" key="1">
    <citation type="journal article" date="2019" name="Int. J. Syst. Evol. Microbiol.">
        <title>The Global Catalogue of Microorganisms (GCM) 10K type strain sequencing project: providing services to taxonomists for standard genome sequencing and annotation.</title>
        <authorList>
            <consortium name="The Broad Institute Genomics Platform"/>
            <consortium name="The Broad Institute Genome Sequencing Center for Infectious Disease"/>
            <person name="Wu L."/>
            <person name="Ma J."/>
        </authorList>
    </citation>
    <scope>NUCLEOTIDE SEQUENCE [LARGE SCALE GENOMIC DNA]</scope>
    <source>
        <strain evidence="7 8">JCM 15089</strain>
    </source>
</reference>
<evidence type="ECO:0000313" key="8">
    <source>
        <dbReference type="Proteomes" id="UP001499951"/>
    </source>
</evidence>
<feature type="transmembrane region" description="Helical" evidence="6">
    <location>
        <begin position="370"/>
        <end position="387"/>
    </location>
</feature>
<feature type="transmembrane region" description="Helical" evidence="6">
    <location>
        <begin position="310"/>
        <end position="330"/>
    </location>
</feature>
<evidence type="ECO:0000256" key="5">
    <source>
        <dbReference type="ARBA" id="ARBA00023136"/>
    </source>
</evidence>
<dbReference type="Pfam" id="PF03739">
    <property type="entry name" value="LptF_LptG"/>
    <property type="match status" value="1"/>
</dbReference>